<gene>
    <name evidence="10" type="ORF">OXIME_000998</name>
</gene>
<name>A0AAX4NHF7_9ARCH</name>
<keyword evidence="8" id="KW-0812">Transmembrane</keyword>
<evidence type="ECO:0000256" key="6">
    <source>
        <dbReference type="ARBA" id="ARBA00023008"/>
    </source>
</evidence>
<dbReference type="GO" id="GO:0042773">
    <property type="term" value="P:ATP synthesis coupled electron transport"/>
    <property type="evidence" value="ECO:0007669"/>
    <property type="project" value="TreeGrafter"/>
</dbReference>
<dbReference type="Gene3D" id="2.60.40.420">
    <property type="entry name" value="Cupredoxins - blue copper proteins"/>
    <property type="match status" value="1"/>
</dbReference>
<evidence type="ECO:0000256" key="8">
    <source>
        <dbReference type="SAM" id="Phobius"/>
    </source>
</evidence>
<keyword evidence="5" id="KW-0249">Electron transport</keyword>
<feature type="domain" description="Cytochrome oxidase subunit II copper A binding" evidence="9">
    <location>
        <begin position="48"/>
        <end position="159"/>
    </location>
</feature>
<evidence type="ECO:0000256" key="1">
    <source>
        <dbReference type="ARBA" id="ARBA00004370"/>
    </source>
</evidence>
<keyword evidence="11" id="KW-1185">Reference proteome</keyword>
<dbReference type="PANTHER" id="PTHR22888:SF9">
    <property type="entry name" value="CYTOCHROME C OXIDASE SUBUNIT 2"/>
    <property type="match status" value="1"/>
</dbReference>
<keyword evidence="8" id="KW-1133">Transmembrane helix</keyword>
<evidence type="ECO:0000313" key="10">
    <source>
        <dbReference type="EMBL" id="WYY00428.1"/>
    </source>
</evidence>
<organism evidence="10 11">
    <name type="scientific">Oxyplasma meridianum</name>
    <dbReference type="NCBI Taxonomy" id="3073602"/>
    <lineage>
        <taxon>Archaea</taxon>
        <taxon>Methanobacteriati</taxon>
        <taxon>Thermoplasmatota</taxon>
        <taxon>Thermoplasmata</taxon>
        <taxon>Thermoplasmatales</taxon>
        <taxon>Thermoplasmataceae</taxon>
        <taxon>Oxyplasma</taxon>
    </lineage>
</organism>
<dbReference type="InterPro" id="IPR008972">
    <property type="entry name" value="Cupredoxin"/>
</dbReference>
<dbReference type="EMBL" id="CP133772">
    <property type="protein sequence ID" value="WYY00428.1"/>
    <property type="molecule type" value="Genomic_DNA"/>
</dbReference>
<dbReference type="PANTHER" id="PTHR22888">
    <property type="entry name" value="CYTOCHROME C OXIDASE, SUBUNIT II"/>
    <property type="match status" value="1"/>
</dbReference>
<dbReference type="AlphaFoldDB" id="A0AAX4NHF7"/>
<dbReference type="InterPro" id="IPR045187">
    <property type="entry name" value="CcO_II"/>
</dbReference>
<dbReference type="KEGG" id="omr:OXIME_000998"/>
<evidence type="ECO:0000256" key="5">
    <source>
        <dbReference type="ARBA" id="ARBA00022982"/>
    </source>
</evidence>
<evidence type="ECO:0000256" key="3">
    <source>
        <dbReference type="ARBA" id="ARBA00022448"/>
    </source>
</evidence>
<dbReference type="InterPro" id="IPR001505">
    <property type="entry name" value="Copper_CuA"/>
</dbReference>
<sequence length="159" mass="17600">MSPKGKTEVMWLLGVAAILIVSAVVNIAFIDSHTSNIAQPTDLQTVPANSTIINVTGSQWVWEFQIGNKTYFNSGNSHSGALPLIVNHNYTFEVTSKDVIHDLLIPEFGVQSYAVPGHENQVSFKPTKLGYYYFECVEYCGFEHYEMRGYIDVTNGGAS</sequence>
<feature type="transmembrane region" description="Helical" evidence="8">
    <location>
        <begin position="9"/>
        <end position="30"/>
    </location>
</feature>
<dbReference type="GO" id="GO:0005507">
    <property type="term" value="F:copper ion binding"/>
    <property type="evidence" value="ECO:0007669"/>
    <property type="project" value="InterPro"/>
</dbReference>
<dbReference type="Proteomes" id="UP001451606">
    <property type="component" value="Chromosome"/>
</dbReference>
<evidence type="ECO:0000259" key="9">
    <source>
        <dbReference type="PROSITE" id="PS50857"/>
    </source>
</evidence>
<reference evidence="10 11" key="1">
    <citation type="submission" date="2023-09" db="EMBL/GenBank/DDBJ databases">
        <authorList>
            <person name="Golyshina O.V."/>
            <person name="Lunev E.A."/>
            <person name="Bargiela R."/>
            <person name="Gaines M.C."/>
            <person name="Daum B."/>
            <person name="Bale N.J."/>
            <person name="Koenen M."/>
            <person name="Sinninghe Damst J.S."/>
            <person name="Yakimov M."/>
            <person name="Golyshin P.N."/>
        </authorList>
    </citation>
    <scope>NUCLEOTIDE SEQUENCE [LARGE SCALE GENOMIC DNA]</scope>
    <source>
        <strain evidence="10 11">M1</strain>
    </source>
</reference>
<keyword evidence="4" id="KW-0479">Metal-binding</keyword>
<dbReference type="PROSITE" id="PS00078">
    <property type="entry name" value="COX2"/>
    <property type="match status" value="1"/>
</dbReference>
<dbReference type="Pfam" id="PF00116">
    <property type="entry name" value="COX2"/>
    <property type="match status" value="1"/>
</dbReference>
<dbReference type="GO" id="GO:0004129">
    <property type="term" value="F:cytochrome-c oxidase activity"/>
    <property type="evidence" value="ECO:0007669"/>
    <property type="project" value="InterPro"/>
</dbReference>
<keyword evidence="3" id="KW-0813">Transport</keyword>
<dbReference type="SUPFAM" id="SSF49503">
    <property type="entry name" value="Cupredoxins"/>
    <property type="match status" value="1"/>
</dbReference>
<protein>
    <recommendedName>
        <fullName evidence="9">Cytochrome oxidase subunit II copper A binding domain-containing protein</fullName>
    </recommendedName>
</protein>
<evidence type="ECO:0000256" key="4">
    <source>
        <dbReference type="ARBA" id="ARBA00022723"/>
    </source>
</evidence>
<accession>A0AAX4NHF7</accession>
<comment type="similarity">
    <text evidence="2">Belongs to the cytochrome c oxidase subunit 2 family.</text>
</comment>
<proteinExistence type="inferred from homology"/>
<dbReference type="RefSeq" id="WP_393970766.1">
    <property type="nucleotide sequence ID" value="NZ_CP133772.1"/>
</dbReference>
<evidence type="ECO:0000256" key="7">
    <source>
        <dbReference type="ARBA" id="ARBA00023136"/>
    </source>
</evidence>
<keyword evidence="6" id="KW-0186">Copper</keyword>
<evidence type="ECO:0000256" key="2">
    <source>
        <dbReference type="ARBA" id="ARBA00007866"/>
    </source>
</evidence>
<evidence type="ECO:0000313" key="11">
    <source>
        <dbReference type="Proteomes" id="UP001451606"/>
    </source>
</evidence>
<dbReference type="GeneID" id="95967734"/>
<keyword evidence="7 8" id="KW-0472">Membrane</keyword>
<dbReference type="PROSITE" id="PS50857">
    <property type="entry name" value="COX2_CUA"/>
    <property type="match status" value="1"/>
</dbReference>
<dbReference type="InterPro" id="IPR002429">
    <property type="entry name" value="CcO_II-like_C"/>
</dbReference>
<dbReference type="GO" id="GO:0016020">
    <property type="term" value="C:membrane"/>
    <property type="evidence" value="ECO:0007669"/>
    <property type="project" value="UniProtKB-SubCell"/>
</dbReference>
<comment type="subcellular location">
    <subcellularLocation>
        <location evidence="1">Membrane</location>
    </subcellularLocation>
</comment>